<accession>A0A399FUC5</accession>
<evidence type="ECO:0000313" key="12">
    <source>
        <dbReference type="Proteomes" id="UP000266287"/>
    </source>
</evidence>
<dbReference type="InterPro" id="IPR002028">
    <property type="entry name" value="Trp_synthase_suA"/>
</dbReference>
<organism evidence="11 12">
    <name type="scientific">candidate division NPL-UPA2 bacterium Unc8</name>
    <dbReference type="NCBI Taxonomy" id="1980939"/>
    <lineage>
        <taxon>Bacteria</taxon>
    </lineage>
</organism>
<comment type="subunit">
    <text evidence="3 9">Tetramer of two alpha and two beta chains.</text>
</comment>
<dbReference type="PROSITE" id="PS00167">
    <property type="entry name" value="TRP_SYNTHASE_ALPHA"/>
    <property type="match status" value="1"/>
</dbReference>
<comment type="function">
    <text evidence="1 9">The alpha subunit is responsible for the aldol cleavage of indoleglycerol phosphate to indole and glyceraldehyde 3-phosphate.</text>
</comment>
<dbReference type="EC" id="4.2.1.20" evidence="9"/>
<dbReference type="GO" id="GO:0004834">
    <property type="term" value="F:tryptophan synthase activity"/>
    <property type="evidence" value="ECO:0007669"/>
    <property type="project" value="UniProtKB-UniRule"/>
</dbReference>
<evidence type="ECO:0000256" key="1">
    <source>
        <dbReference type="ARBA" id="ARBA00003365"/>
    </source>
</evidence>
<sequence length="268" mass="28661">MSRLNSLFARSRVAGRPALIPFITAGDPDIKTTRRLVLELEKRGADIIELGVPFSDPLADGPTIQASSKRALDNGTRMKVILQLVKNLRGETQIPLVLMSYYNPIYQYGLEKFSKDAVGAGVDGVIISDLPPEEAVDWKKAAAGFGLDTIFLAAPTSTEERIGTIIASSSGFIYYVSVTGITGARTALPSGVLSSLKRIKQKTKKPVVVGFGISTPEQVRRLSQWADGIIVGSALVRIIEKNIGKPTLISAAGDFMASLSSKAVGCRL</sequence>
<dbReference type="InterPro" id="IPR018204">
    <property type="entry name" value="Trp_synthase_alpha_AS"/>
</dbReference>
<evidence type="ECO:0000256" key="9">
    <source>
        <dbReference type="HAMAP-Rule" id="MF_00131"/>
    </source>
</evidence>
<dbReference type="GO" id="GO:0005829">
    <property type="term" value="C:cytosol"/>
    <property type="evidence" value="ECO:0007669"/>
    <property type="project" value="TreeGrafter"/>
</dbReference>
<dbReference type="SUPFAM" id="SSF51366">
    <property type="entry name" value="Ribulose-phoshate binding barrel"/>
    <property type="match status" value="1"/>
</dbReference>
<proteinExistence type="inferred from homology"/>
<comment type="similarity">
    <text evidence="9 10">Belongs to the TrpA family.</text>
</comment>
<dbReference type="CDD" id="cd04724">
    <property type="entry name" value="Tryptophan_synthase_alpha"/>
    <property type="match status" value="1"/>
</dbReference>
<dbReference type="AlphaFoldDB" id="A0A399FUC5"/>
<evidence type="ECO:0000256" key="7">
    <source>
        <dbReference type="ARBA" id="ARBA00023239"/>
    </source>
</evidence>
<dbReference type="PANTHER" id="PTHR43406:SF1">
    <property type="entry name" value="TRYPTOPHAN SYNTHASE ALPHA CHAIN, CHLOROPLASTIC"/>
    <property type="match status" value="1"/>
</dbReference>
<dbReference type="InterPro" id="IPR013785">
    <property type="entry name" value="Aldolase_TIM"/>
</dbReference>
<evidence type="ECO:0000256" key="10">
    <source>
        <dbReference type="RuleBase" id="RU003662"/>
    </source>
</evidence>
<dbReference type="FunFam" id="3.20.20.70:FF:000037">
    <property type="entry name" value="Tryptophan synthase alpha chain"/>
    <property type="match status" value="1"/>
</dbReference>
<dbReference type="HAMAP" id="MF_00131">
    <property type="entry name" value="Trp_synth_alpha"/>
    <property type="match status" value="1"/>
</dbReference>
<evidence type="ECO:0000256" key="8">
    <source>
        <dbReference type="ARBA" id="ARBA00049047"/>
    </source>
</evidence>
<dbReference type="Gene3D" id="3.20.20.70">
    <property type="entry name" value="Aldolase class I"/>
    <property type="match status" value="1"/>
</dbReference>
<dbReference type="NCBIfam" id="TIGR00262">
    <property type="entry name" value="trpA"/>
    <property type="match status" value="1"/>
</dbReference>
<feature type="active site" description="Proton acceptor" evidence="9">
    <location>
        <position position="60"/>
    </location>
</feature>
<comment type="pathway">
    <text evidence="2 9">Amino-acid biosynthesis; L-tryptophan biosynthesis; L-tryptophan from chorismate: step 5/5.</text>
</comment>
<feature type="active site" description="Proton acceptor" evidence="9">
    <location>
        <position position="49"/>
    </location>
</feature>
<evidence type="ECO:0000256" key="2">
    <source>
        <dbReference type="ARBA" id="ARBA00004733"/>
    </source>
</evidence>
<protein>
    <recommendedName>
        <fullName evidence="9">Tryptophan synthase alpha chain</fullName>
        <ecNumber evidence="9">4.2.1.20</ecNumber>
    </recommendedName>
</protein>
<name>A0A399FUC5_UNCN2</name>
<comment type="caution">
    <text evidence="11">The sequence shown here is derived from an EMBL/GenBank/DDBJ whole genome shotgun (WGS) entry which is preliminary data.</text>
</comment>
<gene>
    <name evidence="9" type="primary">trpA</name>
    <name evidence="11" type="ORF">B9J77_05205</name>
</gene>
<keyword evidence="7 9" id="KW-0456">Lyase</keyword>
<evidence type="ECO:0000256" key="3">
    <source>
        <dbReference type="ARBA" id="ARBA00011270"/>
    </source>
</evidence>
<reference evidence="11 12" key="1">
    <citation type="submission" date="2018-08" db="EMBL/GenBank/DDBJ databases">
        <title>Draft genome of candidate division NPL-UPA2 bacterium Unc8 that adapted to ultra-basic serpentinizing groundwater.</title>
        <authorList>
            <person name="Ishii S."/>
            <person name="Suzuki S."/>
            <person name="Nealson K.H."/>
        </authorList>
    </citation>
    <scope>NUCLEOTIDE SEQUENCE [LARGE SCALE GENOMIC DNA]</scope>
    <source>
        <strain evidence="11">Unc8</strain>
    </source>
</reference>
<evidence type="ECO:0000313" key="11">
    <source>
        <dbReference type="EMBL" id="RIH99466.1"/>
    </source>
</evidence>
<dbReference type="InterPro" id="IPR011060">
    <property type="entry name" value="RibuloseP-bd_barrel"/>
</dbReference>
<dbReference type="EMBL" id="NDHY01000021">
    <property type="protein sequence ID" value="RIH99466.1"/>
    <property type="molecule type" value="Genomic_DNA"/>
</dbReference>
<keyword evidence="6 9" id="KW-0057">Aromatic amino acid biosynthesis</keyword>
<dbReference type="UniPathway" id="UPA00035">
    <property type="reaction ID" value="UER00044"/>
</dbReference>
<dbReference type="PANTHER" id="PTHR43406">
    <property type="entry name" value="TRYPTOPHAN SYNTHASE, ALPHA CHAIN"/>
    <property type="match status" value="1"/>
</dbReference>
<keyword evidence="5 9" id="KW-0822">Tryptophan biosynthesis</keyword>
<evidence type="ECO:0000256" key="6">
    <source>
        <dbReference type="ARBA" id="ARBA00023141"/>
    </source>
</evidence>
<comment type="catalytic activity">
    <reaction evidence="8 9">
        <text>(1S,2R)-1-C-(indol-3-yl)glycerol 3-phosphate + L-serine = D-glyceraldehyde 3-phosphate + L-tryptophan + H2O</text>
        <dbReference type="Rhea" id="RHEA:10532"/>
        <dbReference type="ChEBI" id="CHEBI:15377"/>
        <dbReference type="ChEBI" id="CHEBI:33384"/>
        <dbReference type="ChEBI" id="CHEBI:57912"/>
        <dbReference type="ChEBI" id="CHEBI:58866"/>
        <dbReference type="ChEBI" id="CHEBI:59776"/>
        <dbReference type="EC" id="4.2.1.20"/>
    </reaction>
</comment>
<keyword evidence="4 9" id="KW-0028">Amino-acid biosynthesis</keyword>
<evidence type="ECO:0000256" key="5">
    <source>
        <dbReference type="ARBA" id="ARBA00022822"/>
    </source>
</evidence>
<dbReference type="Pfam" id="PF00290">
    <property type="entry name" value="Trp_syntA"/>
    <property type="match status" value="1"/>
</dbReference>
<dbReference type="Proteomes" id="UP000266287">
    <property type="component" value="Unassembled WGS sequence"/>
</dbReference>
<evidence type="ECO:0000256" key="4">
    <source>
        <dbReference type="ARBA" id="ARBA00022605"/>
    </source>
</evidence>